<evidence type="ECO:0000313" key="7">
    <source>
        <dbReference type="Proteomes" id="UP000016762"/>
    </source>
</evidence>
<dbReference type="OrthoDB" id="3178130at2"/>
<gene>
    <name evidence="6" type="primary">uvrB</name>
    <name evidence="6" type="ORF">RS24_00570</name>
</gene>
<dbReference type="eggNOG" id="COG1053">
    <property type="taxonomic scope" value="Bacteria"/>
</dbReference>
<dbReference type="PANTHER" id="PTHR43400:SF10">
    <property type="entry name" value="3-OXOSTEROID 1-DEHYDROGENASE"/>
    <property type="match status" value="1"/>
</dbReference>
<evidence type="ECO:0000256" key="2">
    <source>
        <dbReference type="ARBA" id="ARBA00022630"/>
    </source>
</evidence>
<keyword evidence="4" id="KW-0560">Oxidoreductase</keyword>
<reference evidence="6 7" key="1">
    <citation type="journal article" date="2014" name="FEMS Microbiol. Ecol.">
        <title>Genomic differentiation among two strains of the PS1 clade isolated from geographically separated marine habitats.</title>
        <authorList>
            <person name="Jimenez-Infante F."/>
            <person name="Ngugi D.K."/>
            <person name="Alam I."/>
            <person name="Rashid M."/>
            <person name="Baalawi W."/>
            <person name="Kamau A.A."/>
            <person name="Bajic V.B."/>
            <person name="Stingl U."/>
        </authorList>
    </citation>
    <scope>NUCLEOTIDE SEQUENCE [LARGE SCALE GENOMIC DNA]</scope>
    <source>
        <strain evidence="6 7">RS24</strain>
    </source>
</reference>
<organism evidence="6 7">
    <name type="scientific">Candidatus Micropelagius thuwalensis</name>
    <dbReference type="NCBI Taxonomy" id="1397666"/>
    <lineage>
        <taxon>Bacteria</taxon>
        <taxon>Pseudomonadati</taxon>
        <taxon>Pseudomonadota</taxon>
        <taxon>Alphaproteobacteria</taxon>
        <taxon>PS1 clade</taxon>
        <taxon>Candidatus Micropelagius</taxon>
    </lineage>
</organism>
<dbReference type="InterPro" id="IPR003953">
    <property type="entry name" value="FAD-dep_OxRdtase_2_FAD-bd"/>
</dbReference>
<dbReference type="Gene3D" id="3.50.50.60">
    <property type="entry name" value="FAD/NAD(P)-binding domain"/>
    <property type="match status" value="1"/>
</dbReference>
<comment type="caution">
    <text evidence="6">The sequence shown here is derived from an EMBL/GenBank/DDBJ whole genome shotgun (WGS) entry which is preliminary data.</text>
</comment>
<dbReference type="InterPro" id="IPR050315">
    <property type="entry name" value="FAD-oxidoreductase_2"/>
</dbReference>
<dbReference type="Gene3D" id="3.90.700.10">
    <property type="entry name" value="Succinate dehydrogenase/fumarate reductase flavoprotein, catalytic domain"/>
    <property type="match status" value="1"/>
</dbReference>
<dbReference type="InterPro" id="IPR036188">
    <property type="entry name" value="FAD/NAD-bd_sf"/>
</dbReference>
<comment type="cofactor">
    <cofactor evidence="1">
        <name>FAD</name>
        <dbReference type="ChEBI" id="CHEBI:57692"/>
    </cofactor>
</comment>
<dbReference type="AlphaFoldDB" id="U2WVM4"/>
<evidence type="ECO:0000256" key="3">
    <source>
        <dbReference type="ARBA" id="ARBA00022827"/>
    </source>
</evidence>
<dbReference type="Pfam" id="PF00890">
    <property type="entry name" value="FAD_binding_2"/>
    <property type="match status" value="1"/>
</dbReference>
<dbReference type="STRING" id="1397666.RS24_00570"/>
<dbReference type="InterPro" id="IPR027477">
    <property type="entry name" value="Succ_DH/fumarate_Rdtase_cat_sf"/>
</dbReference>
<evidence type="ECO:0000313" key="6">
    <source>
        <dbReference type="EMBL" id="ERL47600.1"/>
    </source>
</evidence>
<keyword evidence="7" id="KW-1185">Reference proteome</keyword>
<keyword evidence="3" id="KW-0274">FAD</keyword>
<feature type="domain" description="FAD-dependent oxidoreductase 2 FAD-binding" evidence="5">
    <location>
        <begin position="6"/>
        <end position="438"/>
    </location>
</feature>
<dbReference type="GO" id="GO:0008202">
    <property type="term" value="P:steroid metabolic process"/>
    <property type="evidence" value="ECO:0007669"/>
    <property type="project" value="UniProtKB-ARBA"/>
</dbReference>
<dbReference type="GO" id="GO:0016491">
    <property type="term" value="F:oxidoreductase activity"/>
    <property type="evidence" value="ECO:0007669"/>
    <property type="project" value="UniProtKB-KW"/>
</dbReference>
<name>U2WVM4_9PROT</name>
<dbReference type="Proteomes" id="UP000016762">
    <property type="component" value="Unassembled WGS sequence"/>
</dbReference>
<sequence length="470" mass="52742">MENIWDVICIGAGSAGLPLAIQVAKRNGKILHIEADNRIGGTLHWSTGQVAAAQTKLQKRMGIQDSPDEHYEDAQRIGKGKIDPTILRLFVDNAAATLDWLEDLGFCPAPNMPVAGENHEAYRTRRYLWGEKGGISFLEILKPIYEKFLNEGKITLKTQTKFTELILNNSGEVTGVKVINKDGSQENFSSKNIVLTTGGYASNKDEWELNTPQYPFYSHCNPFSQGDGLRAARSIGADTGGGENFLCTFSGWLERPQDPLSIEFLMLSPKDRNIWEIFVDSNGKRFMQEDHPSIEYREHALMKQPEMRMNIIFDDKIIQNATPISLLDFDKYKSKFGNHDNFVKADTIEQLAEKINVPFGNLLKTIENYNHAVENQIDHEWNKFFLIRKIETPPFYAIKSNGFTIVSPEGLKVNDQLNVINKEGKCIKNLYAAGEILGFGNTSGHGFVGGMSLTPAMTFGKILGENILKW</sequence>
<keyword evidence="2" id="KW-0285">Flavoprotein</keyword>
<dbReference type="SUPFAM" id="SSF56425">
    <property type="entry name" value="Succinate dehydrogenase/fumarate reductase flavoprotein, catalytic domain"/>
    <property type="match status" value="1"/>
</dbReference>
<evidence type="ECO:0000256" key="1">
    <source>
        <dbReference type="ARBA" id="ARBA00001974"/>
    </source>
</evidence>
<protein>
    <submittedName>
        <fullName evidence="6">UvrABC system protein B Protein UvrB Excinuclease ABC subunit B</fullName>
    </submittedName>
</protein>
<evidence type="ECO:0000259" key="5">
    <source>
        <dbReference type="Pfam" id="PF00890"/>
    </source>
</evidence>
<dbReference type="SUPFAM" id="SSF51905">
    <property type="entry name" value="FAD/NAD(P)-binding domain"/>
    <property type="match status" value="1"/>
</dbReference>
<dbReference type="RefSeq" id="WP_021776617.1">
    <property type="nucleotide sequence ID" value="NZ_AWXE01000001.1"/>
</dbReference>
<dbReference type="PANTHER" id="PTHR43400">
    <property type="entry name" value="FUMARATE REDUCTASE"/>
    <property type="match status" value="1"/>
</dbReference>
<proteinExistence type="predicted"/>
<evidence type="ECO:0000256" key="4">
    <source>
        <dbReference type="ARBA" id="ARBA00023002"/>
    </source>
</evidence>
<accession>U2WVM4</accession>
<dbReference type="EMBL" id="AWXE01000001">
    <property type="protein sequence ID" value="ERL47600.1"/>
    <property type="molecule type" value="Genomic_DNA"/>
</dbReference>